<sequence>MGSGTNGDNLTAAYIDHTAIVRVEGRGSFKVSPPMKQFIHQVMDQHSADRILLDMADCTGMDSTFMGVVAGLACLVKSKPEYQFKLVNLSEKNRKLLTTLGVDRVVDYTLASDTIEDCDICGKARPLEPNPADKLEAAKTTLEAHEKLVEINPENLPKFKSVLEFLEDDVRALGGK</sequence>
<dbReference type="RefSeq" id="WP_322609124.1">
    <property type="nucleotide sequence ID" value="NZ_JARVCO010000010.1"/>
</dbReference>
<proteinExistence type="predicted"/>
<dbReference type="Proteomes" id="UP001290861">
    <property type="component" value="Unassembled WGS sequence"/>
</dbReference>
<dbReference type="SUPFAM" id="SSF52091">
    <property type="entry name" value="SpoIIaa-like"/>
    <property type="match status" value="1"/>
</dbReference>
<comment type="caution">
    <text evidence="2">The sequence shown here is derived from an EMBL/GenBank/DDBJ whole genome shotgun (WGS) entry which is preliminary data.</text>
</comment>
<dbReference type="InterPro" id="IPR036513">
    <property type="entry name" value="STAS_dom_sf"/>
</dbReference>
<accession>A0ABU5MYS2</accession>
<gene>
    <name evidence="2" type="ORF">P9H32_11980</name>
</gene>
<dbReference type="EMBL" id="JARVCO010000010">
    <property type="protein sequence ID" value="MDZ8119340.1"/>
    <property type="molecule type" value="Genomic_DNA"/>
</dbReference>
<protein>
    <submittedName>
        <fullName evidence="2">STAS domain-containing protein</fullName>
    </submittedName>
</protein>
<reference evidence="2 3" key="1">
    <citation type="journal article" date="2024" name="Appl. Environ. Microbiol.">
        <title>Pontiella agarivorans sp. nov., a novel marine anaerobic bacterium capable of degrading macroalgal polysaccharides and fixing nitrogen.</title>
        <authorList>
            <person name="Liu N."/>
            <person name="Kivenson V."/>
            <person name="Peng X."/>
            <person name="Cui Z."/>
            <person name="Lankiewicz T.S."/>
            <person name="Gosselin K.M."/>
            <person name="English C.J."/>
            <person name="Blair E.M."/>
            <person name="O'Malley M.A."/>
            <person name="Valentine D.L."/>
        </authorList>
    </citation>
    <scope>NUCLEOTIDE SEQUENCE [LARGE SCALE GENOMIC DNA]</scope>
    <source>
        <strain evidence="2 3">NLcol2</strain>
    </source>
</reference>
<dbReference type="InterPro" id="IPR002645">
    <property type="entry name" value="STAS_dom"/>
</dbReference>
<feature type="domain" description="STAS" evidence="1">
    <location>
        <begin position="8"/>
        <end position="117"/>
    </location>
</feature>
<dbReference type="CDD" id="cd07043">
    <property type="entry name" value="STAS_anti-anti-sigma_factors"/>
    <property type="match status" value="1"/>
</dbReference>
<evidence type="ECO:0000313" key="2">
    <source>
        <dbReference type="EMBL" id="MDZ8119340.1"/>
    </source>
</evidence>
<organism evidence="2 3">
    <name type="scientific">Pontiella agarivorans</name>
    <dbReference type="NCBI Taxonomy" id="3038953"/>
    <lineage>
        <taxon>Bacteria</taxon>
        <taxon>Pseudomonadati</taxon>
        <taxon>Kiritimatiellota</taxon>
        <taxon>Kiritimatiellia</taxon>
        <taxon>Kiritimatiellales</taxon>
        <taxon>Pontiellaceae</taxon>
        <taxon>Pontiella</taxon>
    </lineage>
</organism>
<evidence type="ECO:0000313" key="3">
    <source>
        <dbReference type="Proteomes" id="UP001290861"/>
    </source>
</evidence>
<evidence type="ECO:0000259" key="1">
    <source>
        <dbReference type="PROSITE" id="PS50801"/>
    </source>
</evidence>
<name>A0ABU5MYS2_9BACT</name>
<keyword evidence="3" id="KW-1185">Reference proteome</keyword>
<dbReference type="Pfam" id="PF01740">
    <property type="entry name" value="STAS"/>
    <property type="match status" value="1"/>
</dbReference>
<dbReference type="PROSITE" id="PS50801">
    <property type="entry name" value="STAS"/>
    <property type="match status" value="1"/>
</dbReference>
<dbReference type="Gene3D" id="3.30.750.24">
    <property type="entry name" value="STAS domain"/>
    <property type="match status" value="1"/>
</dbReference>